<organism evidence="1 2">
    <name type="scientific">Rhizobium soli</name>
    <dbReference type="NCBI Taxonomy" id="424798"/>
    <lineage>
        <taxon>Bacteria</taxon>
        <taxon>Pseudomonadati</taxon>
        <taxon>Pseudomonadota</taxon>
        <taxon>Alphaproteobacteria</taxon>
        <taxon>Hyphomicrobiales</taxon>
        <taxon>Rhizobiaceae</taxon>
        <taxon>Rhizobium/Agrobacterium group</taxon>
        <taxon>Rhizobium</taxon>
    </lineage>
</organism>
<dbReference type="EMBL" id="JACHBU010000004">
    <property type="protein sequence ID" value="MBB6509399.1"/>
    <property type="molecule type" value="Genomic_DNA"/>
</dbReference>
<dbReference type="GO" id="GO:0004177">
    <property type="term" value="F:aminopeptidase activity"/>
    <property type="evidence" value="ECO:0007669"/>
    <property type="project" value="UniProtKB-KW"/>
</dbReference>
<keyword evidence="1" id="KW-0378">Hydrolase</keyword>
<proteinExistence type="predicted"/>
<evidence type="ECO:0000313" key="1">
    <source>
        <dbReference type="EMBL" id="MBB6509399.1"/>
    </source>
</evidence>
<reference evidence="1 2" key="1">
    <citation type="submission" date="2020-08" db="EMBL/GenBank/DDBJ databases">
        <title>The Agave Microbiome: Exploring the role of microbial communities in plant adaptations to desert environments.</title>
        <authorList>
            <person name="Partida-Martinez L.P."/>
        </authorList>
    </citation>
    <scope>NUCLEOTIDE SEQUENCE [LARGE SCALE GENOMIC DNA]</scope>
    <source>
        <strain evidence="1 2">AS3.12</strain>
    </source>
</reference>
<dbReference type="AlphaFoldDB" id="A0A7X0JKM8"/>
<dbReference type="Proteomes" id="UP000585437">
    <property type="component" value="Unassembled WGS sequence"/>
</dbReference>
<comment type="caution">
    <text evidence="1">The sequence shown here is derived from an EMBL/GenBank/DDBJ whole genome shotgun (WGS) entry which is preliminary data.</text>
</comment>
<keyword evidence="2" id="KW-1185">Reference proteome</keyword>
<protein>
    <submittedName>
        <fullName evidence="1">Xaa-Pro aminopeptidase</fullName>
    </submittedName>
</protein>
<name>A0A7X0JKM8_9HYPH</name>
<gene>
    <name evidence="1" type="ORF">F4695_002756</name>
</gene>
<accession>A0A7X0JKM8</accession>
<dbReference type="RefSeq" id="WP_281401114.1">
    <property type="nucleotide sequence ID" value="NZ_JACHBU010000004.1"/>
</dbReference>
<keyword evidence="1" id="KW-0645">Protease</keyword>
<evidence type="ECO:0000313" key="2">
    <source>
        <dbReference type="Proteomes" id="UP000585437"/>
    </source>
</evidence>
<keyword evidence="1" id="KW-0031">Aminopeptidase</keyword>
<sequence>MSKTPLSAGCNVGDMYVVTSDGFENLSRNTPLETHRIAVEA</sequence>